<protein>
    <submittedName>
        <fullName evidence="3">DUF3859 domain-containing protein</fullName>
    </submittedName>
</protein>
<comment type="caution">
    <text evidence="3">The sequence shown here is derived from an EMBL/GenBank/DDBJ whole genome shotgun (WGS) entry which is preliminary data.</text>
</comment>
<feature type="chain" id="PRO_5014660253" evidence="1">
    <location>
        <begin position="23"/>
        <end position="155"/>
    </location>
</feature>
<dbReference type="InterPro" id="IPR024331">
    <property type="entry name" value="DUF3859"/>
</dbReference>
<evidence type="ECO:0000259" key="2">
    <source>
        <dbReference type="Pfam" id="PF12975"/>
    </source>
</evidence>
<name>A0A2N8RIR4_STUST</name>
<evidence type="ECO:0000313" key="4">
    <source>
        <dbReference type="Proteomes" id="UP000236003"/>
    </source>
</evidence>
<dbReference type="RefSeq" id="WP_102819766.1">
    <property type="nucleotide sequence ID" value="NZ_JAMOHR010000002.1"/>
</dbReference>
<feature type="signal peptide" evidence="1">
    <location>
        <begin position="1"/>
        <end position="22"/>
    </location>
</feature>
<organism evidence="3 4">
    <name type="scientific">Stutzerimonas stutzeri</name>
    <name type="common">Pseudomonas stutzeri</name>
    <dbReference type="NCBI Taxonomy" id="316"/>
    <lineage>
        <taxon>Bacteria</taxon>
        <taxon>Pseudomonadati</taxon>
        <taxon>Pseudomonadota</taxon>
        <taxon>Gammaproteobacteria</taxon>
        <taxon>Pseudomonadales</taxon>
        <taxon>Pseudomonadaceae</taxon>
        <taxon>Stutzerimonas</taxon>
    </lineage>
</organism>
<proteinExistence type="predicted"/>
<reference evidence="3 4" key="1">
    <citation type="submission" date="2018-01" db="EMBL/GenBank/DDBJ databases">
        <title>Denitrification phenotypes of diverse strains of Pseudomonas stutzeri.</title>
        <authorList>
            <person name="Milligan D.A."/>
            <person name="Bergaust L."/>
            <person name="Bakken L.R."/>
            <person name="Frostegard A."/>
        </authorList>
    </citation>
    <scope>NUCLEOTIDE SEQUENCE [LARGE SCALE GENOMIC DNA]</scope>
    <source>
        <strain evidence="3 4">CCUG 44592</strain>
    </source>
</reference>
<evidence type="ECO:0000256" key="1">
    <source>
        <dbReference type="SAM" id="SignalP"/>
    </source>
</evidence>
<keyword evidence="1" id="KW-0732">Signal</keyword>
<evidence type="ECO:0000313" key="3">
    <source>
        <dbReference type="EMBL" id="PNF60975.1"/>
    </source>
</evidence>
<accession>A0A2N8RIR4</accession>
<dbReference type="Gene3D" id="2.60.40.2390">
    <property type="match status" value="1"/>
</dbReference>
<sequence>MSLPRFVLVAFVFGMSAPFVHAQVEVVGAVEYGVFETLKEDFQPGERVLSRRDQPMRQTTEVPARLGSKFGLRYRLAGKREVDTPLTLLYLTPGVVTPDGQRHDKFEVVQSLMPGVESDVMAFEFTEPHEVVAGEWRLMVFQGDRKLAEQTFEVR</sequence>
<dbReference type="Proteomes" id="UP000236003">
    <property type="component" value="Unassembled WGS sequence"/>
</dbReference>
<feature type="domain" description="DUF3859" evidence="2">
    <location>
        <begin position="24"/>
        <end position="154"/>
    </location>
</feature>
<gene>
    <name evidence="3" type="ORF">CXK99_03360</name>
</gene>
<dbReference type="Pfam" id="PF12975">
    <property type="entry name" value="DUF3859"/>
    <property type="match status" value="1"/>
</dbReference>
<dbReference type="EMBL" id="POUM01000002">
    <property type="protein sequence ID" value="PNF60975.1"/>
    <property type="molecule type" value="Genomic_DNA"/>
</dbReference>
<dbReference type="AlphaFoldDB" id="A0A2N8RIR4"/>